<evidence type="ECO:0000256" key="1">
    <source>
        <dbReference type="SAM" id="Phobius"/>
    </source>
</evidence>
<evidence type="ECO:0000313" key="2">
    <source>
        <dbReference type="EMBL" id="XDQ51605.1"/>
    </source>
</evidence>
<name>A0AB39RD22_9ACTN</name>
<sequence>MNSTNAVEATSTGLVEATSTGLGVCCAVGNTVLHTLLVPDHLEEMFYIGVLFVVGSAIMLVVAVALVIMKHPLVAWLTGTLVSLGMIVGFALSRTVGLPGGYYEAGWEPPYGPLSLLVEGLFVLAFLAWLGDRAAHGATPKLLSRSDHEPVAVGADVSTERR</sequence>
<reference evidence="2" key="1">
    <citation type="submission" date="2024-07" db="EMBL/GenBank/DDBJ databases">
        <authorList>
            <person name="Yu S.T."/>
        </authorList>
    </citation>
    <scope>NUCLEOTIDE SEQUENCE</scope>
    <source>
        <strain evidence="2">R41</strain>
    </source>
</reference>
<feature type="transmembrane region" description="Helical" evidence="1">
    <location>
        <begin position="73"/>
        <end position="92"/>
    </location>
</feature>
<gene>
    <name evidence="2" type="ORF">AB5J53_08080</name>
</gene>
<keyword evidence="1" id="KW-0472">Membrane</keyword>
<evidence type="ECO:0008006" key="3">
    <source>
        <dbReference type="Google" id="ProtNLM"/>
    </source>
</evidence>
<keyword evidence="1" id="KW-0812">Transmembrane</keyword>
<keyword evidence="1" id="KW-1133">Transmembrane helix</keyword>
<dbReference type="RefSeq" id="WP_369244924.1">
    <property type="nucleotide sequence ID" value="NZ_CP163443.1"/>
</dbReference>
<dbReference type="EMBL" id="CP163443">
    <property type="protein sequence ID" value="XDQ51605.1"/>
    <property type="molecule type" value="Genomic_DNA"/>
</dbReference>
<organism evidence="2">
    <name type="scientific">Streptomyces sp. R41</name>
    <dbReference type="NCBI Taxonomy" id="3238632"/>
    <lineage>
        <taxon>Bacteria</taxon>
        <taxon>Bacillati</taxon>
        <taxon>Actinomycetota</taxon>
        <taxon>Actinomycetes</taxon>
        <taxon>Kitasatosporales</taxon>
        <taxon>Streptomycetaceae</taxon>
        <taxon>Streptomyces</taxon>
    </lineage>
</organism>
<dbReference type="AlphaFoldDB" id="A0AB39RD22"/>
<feature type="transmembrane region" description="Helical" evidence="1">
    <location>
        <begin position="45"/>
        <end position="66"/>
    </location>
</feature>
<accession>A0AB39RD22</accession>
<protein>
    <recommendedName>
        <fullName evidence="3">DUF4386 domain-containing protein</fullName>
    </recommendedName>
</protein>
<feature type="transmembrane region" description="Helical" evidence="1">
    <location>
        <begin position="112"/>
        <end position="131"/>
    </location>
</feature>
<proteinExistence type="predicted"/>